<feature type="active site" description="Proton acceptor" evidence="12">
    <location>
        <position position="198"/>
    </location>
</feature>
<evidence type="ECO:0000256" key="12">
    <source>
        <dbReference type="HAMAP-Rule" id="MF_01981"/>
    </source>
</evidence>
<dbReference type="Proteomes" id="UP000006055">
    <property type="component" value="Chromosome"/>
</dbReference>
<dbReference type="GO" id="GO:0005524">
    <property type="term" value="F:ATP binding"/>
    <property type="evidence" value="ECO:0007669"/>
    <property type="project" value="UniProtKB-KW"/>
</dbReference>
<evidence type="ECO:0000256" key="8">
    <source>
        <dbReference type="ARBA" id="ARBA00022842"/>
    </source>
</evidence>
<dbReference type="NCBIfam" id="NF005301">
    <property type="entry name" value="PRK06830.1"/>
    <property type="match status" value="1"/>
</dbReference>
<evidence type="ECO:0000256" key="2">
    <source>
        <dbReference type="ARBA" id="ARBA00003138"/>
    </source>
</evidence>
<keyword evidence="12" id="KW-0963">Cytoplasm</keyword>
<dbReference type="HOGENOM" id="CLU_020655_7_4_7"/>
<feature type="site" description="Important for substrate specificity; cannot use PPi as phosphoryl donor" evidence="12">
    <location>
        <position position="169"/>
    </location>
</feature>
<dbReference type="PRINTS" id="PR00476">
    <property type="entry name" value="PHFRCTKINASE"/>
</dbReference>
<feature type="binding site" evidence="12">
    <location>
        <begin position="348"/>
        <end position="351"/>
    </location>
    <ligand>
        <name>substrate</name>
    </ligand>
</feature>
<feature type="binding site" evidence="12">
    <location>
        <position position="297"/>
    </location>
    <ligand>
        <name>substrate</name>
    </ligand>
</feature>
<evidence type="ECO:0000256" key="4">
    <source>
        <dbReference type="ARBA" id="ARBA00022723"/>
    </source>
</evidence>
<gene>
    <name evidence="12" type="primary">pfkA</name>
    <name evidence="14" type="ordered locus">Desti_1210</name>
</gene>
<comment type="function">
    <text evidence="12">Catalyzes the phosphorylation of D-fructose 6-phosphate to fructose 1,6-bisphosphate by ATP, the first committing step of glycolysis.</text>
</comment>
<accession>I4C2Y2</accession>
<feature type="binding site" evidence="12">
    <location>
        <begin position="142"/>
        <end position="143"/>
    </location>
    <ligand>
        <name>ATP</name>
        <dbReference type="ChEBI" id="CHEBI:30616"/>
    </ligand>
</feature>
<feature type="binding site" evidence="12">
    <location>
        <begin position="167"/>
        <end position="170"/>
    </location>
    <ligand>
        <name>ATP</name>
        <dbReference type="ChEBI" id="CHEBI:30616"/>
    </ligand>
</feature>
<feature type="binding site" evidence="12">
    <location>
        <position position="76"/>
    </location>
    <ligand>
        <name>ATP</name>
        <dbReference type="ChEBI" id="CHEBI:30616"/>
    </ligand>
</feature>
<comment type="pathway">
    <text evidence="12">Carbohydrate degradation; glycolysis; D-glyceraldehyde 3-phosphate and glycerone phosphate from D-glucose: step 3/4.</text>
</comment>
<evidence type="ECO:0000256" key="10">
    <source>
        <dbReference type="ARBA" id="ARBA00048070"/>
    </source>
</evidence>
<dbReference type="PANTHER" id="PTHR45770">
    <property type="entry name" value="ATP-DEPENDENT 6-PHOSPHOFRUCTOKINASE 1"/>
    <property type="match status" value="1"/>
</dbReference>
<dbReference type="OrthoDB" id="9802503at2"/>
<dbReference type="SUPFAM" id="SSF53784">
    <property type="entry name" value="Phosphofructokinase"/>
    <property type="match status" value="1"/>
</dbReference>
<dbReference type="STRING" id="706587.Desti_1210"/>
<dbReference type="InterPro" id="IPR050929">
    <property type="entry name" value="PFKA"/>
</dbReference>
<dbReference type="UniPathway" id="UPA00109">
    <property type="reaction ID" value="UER00182"/>
</dbReference>
<dbReference type="AlphaFoldDB" id="I4C2Y2"/>
<keyword evidence="6 12" id="KW-0418">Kinase</keyword>
<dbReference type="GO" id="GO:0046872">
    <property type="term" value="F:metal ion binding"/>
    <property type="evidence" value="ECO:0007669"/>
    <property type="project" value="UniProtKB-KW"/>
</dbReference>
<keyword evidence="3 12" id="KW-0808">Transferase</keyword>
<name>I4C2Y2_DESTA</name>
<comment type="subcellular location">
    <subcellularLocation>
        <location evidence="12">Cytoplasm</location>
    </subcellularLocation>
</comment>
<evidence type="ECO:0000256" key="1">
    <source>
        <dbReference type="ARBA" id="ARBA00001946"/>
    </source>
</evidence>
<evidence type="ECO:0000256" key="5">
    <source>
        <dbReference type="ARBA" id="ARBA00022741"/>
    </source>
</evidence>
<comment type="similarity">
    <text evidence="12">Belongs to the phosphofructokinase type A (PFKA) family. PPi-dependent PFK group II subfamily. Atypical ATP-dependent clade 'X' sub-subfamily.</text>
</comment>
<evidence type="ECO:0000259" key="13">
    <source>
        <dbReference type="Pfam" id="PF00365"/>
    </source>
</evidence>
<protein>
    <recommendedName>
        <fullName evidence="12">ATP-dependent 6-phosphofructokinase</fullName>
        <shortName evidence="12">ATP-PFK</shortName>
        <shortName evidence="12">Phosphofructokinase</shortName>
        <ecNumber evidence="12">2.7.1.11</ecNumber>
    </recommendedName>
    <alternativeName>
        <fullName evidence="12">Phosphohexokinase</fullName>
    </alternativeName>
</protein>
<feature type="binding site" evidence="12">
    <location>
        <begin position="196"/>
        <end position="198"/>
    </location>
    <ligand>
        <name>substrate</name>
    </ligand>
</feature>
<dbReference type="FunFam" id="3.40.50.450:FF:000002">
    <property type="entry name" value="ATP-dependent 6-phosphofructokinase"/>
    <property type="match status" value="1"/>
</dbReference>
<evidence type="ECO:0000256" key="11">
    <source>
        <dbReference type="ARBA" id="ARBA00048072"/>
    </source>
</evidence>
<evidence type="ECO:0000256" key="6">
    <source>
        <dbReference type="ARBA" id="ARBA00022777"/>
    </source>
</evidence>
<dbReference type="InterPro" id="IPR022953">
    <property type="entry name" value="ATP_PFK"/>
</dbReference>
<feature type="binding site" evidence="12">
    <location>
        <begin position="241"/>
        <end position="243"/>
    </location>
    <ligand>
        <name>substrate</name>
    </ligand>
</feature>
<dbReference type="GO" id="GO:0047334">
    <property type="term" value="F:diphosphate-fructose-6-phosphate 1-phosphotransferase activity"/>
    <property type="evidence" value="ECO:0007669"/>
    <property type="project" value="UniProtKB-EC"/>
</dbReference>
<comment type="function">
    <text evidence="2">Catalyzes the phosphorylation of D-fructose 6-phosphate, the first committing step of glycolysis. Uses inorganic phosphate (PPi) as phosphoryl donor instead of ATP like common ATP-dependent phosphofructokinases (ATP-PFKs), which renders the reaction reversible, and can thus function both in glycolysis and gluconeogenesis. Consistently, PPi-PFK can replace the enzymes of both the forward (ATP-PFK) and reverse (fructose-bisphosphatase (FBPase)) reactions.</text>
</comment>
<proteinExistence type="inferred from homology"/>
<evidence type="ECO:0000256" key="7">
    <source>
        <dbReference type="ARBA" id="ARBA00022840"/>
    </source>
</evidence>
<comment type="catalytic activity">
    <reaction evidence="10 12">
        <text>beta-D-fructose 6-phosphate + ATP = beta-D-fructose 1,6-bisphosphate + ADP + H(+)</text>
        <dbReference type="Rhea" id="RHEA:16109"/>
        <dbReference type="ChEBI" id="CHEBI:15378"/>
        <dbReference type="ChEBI" id="CHEBI:30616"/>
        <dbReference type="ChEBI" id="CHEBI:32966"/>
        <dbReference type="ChEBI" id="CHEBI:57634"/>
        <dbReference type="ChEBI" id="CHEBI:456216"/>
        <dbReference type="EC" id="2.7.1.11"/>
    </reaction>
</comment>
<dbReference type="InterPro" id="IPR035966">
    <property type="entry name" value="PKF_sf"/>
</dbReference>
<dbReference type="GO" id="GO:0006002">
    <property type="term" value="P:fructose 6-phosphate metabolic process"/>
    <property type="evidence" value="ECO:0007669"/>
    <property type="project" value="InterPro"/>
</dbReference>
<dbReference type="EMBL" id="CP003360">
    <property type="protein sequence ID" value="AFM23923.1"/>
    <property type="molecule type" value="Genomic_DNA"/>
</dbReference>
<sequence length="426" mass="46021">MDTAIESLGVARIPSPLKHVQHVTDDECILYDSSARNVEQQIREGQTPVSFMKAGPRDFMYFDPSKLKCAVVTAGGLCPGLNNVIRAIVLTLYYSYGVRNVLGIRYGFQGLVPQYGHPILELTPKSVGDIAELGGTVLGSSRGPQSVEDMVDALERMNVGILFAIGGDGTMRAVSKICEGIRNRNAKISVIGIPKTIDNDISYMSRSFGFNTAVTVAAEVITAAHVEATGSPNGIGLVKLMGRRAGFIASYAALAKRDANFVLIPESDFDLEGPHGFLAVLEKRILDRKHAVIVVAEGAGQQYAHGEGTDESGNPRLGDIGIFLKEAIDEYFKGKGIELNLKYIDPSYTIRSVEATSDDAIFCTFLAQNAVHAGMAGKTNMVVGNWRDEYVYIPVDLVITGRKQVELDGKLWSSVLEATGQPSFKP</sequence>
<dbReference type="EC" id="2.7.1.11" evidence="12"/>
<dbReference type="InterPro" id="IPR000023">
    <property type="entry name" value="Phosphofructokinase_dom"/>
</dbReference>
<dbReference type="PATRIC" id="fig|706587.4.peg.1388"/>
<keyword evidence="5 12" id="KW-0547">Nucleotide-binding</keyword>
<keyword evidence="15" id="KW-1185">Reference proteome</keyword>
<dbReference type="RefSeq" id="WP_014809075.1">
    <property type="nucleotide sequence ID" value="NC_018025.1"/>
</dbReference>
<dbReference type="KEGG" id="dti:Desti_1210"/>
<evidence type="ECO:0000256" key="3">
    <source>
        <dbReference type="ARBA" id="ARBA00022679"/>
    </source>
</evidence>
<dbReference type="InterPro" id="IPR012004">
    <property type="entry name" value="PyroP-dep_PFK_TP0108"/>
</dbReference>
<comment type="cofactor">
    <cofactor evidence="1 12">
        <name>Mg(2+)</name>
        <dbReference type="ChEBI" id="CHEBI:18420"/>
    </cofactor>
</comment>
<comment type="catalytic activity">
    <reaction evidence="11">
        <text>beta-D-fructose 6-phosphate + diphosphate = beta-D-fructose 1,6-bisphosphate + phosphate + H(+)</text>
        <dbReference type="Rhea" id="RHEA:13613"/>
        <dbReference type="ChEBI" id="CHEBI:15378"/>
        <dbReference type="ChEBI" id="CHEBI:32966"/>
        <dbReference type="ChEBI" id="CHEBI:33019"/>
        <dbReference type="ChEBI" id="CHEBI:43474"/>
        <dbReference type="ChEBI" id="CHEBI:57634"/>
        <dbReference type="EC" id="2.7.1.90"/>
    </reaction>
</comment>
<reference evidence="15" key="1">
    <citation type="submission" date="2012-06" db="EMBL/GenBank/DDBJ databases">
        <title>Complete sequence of chromosome of Desulfomonile tiedjei DSM 6799.</title>
        <authorList>
            <person name="Lucas S."/>
            <person name="Copeland A."/>
            <person name="Lapidus A."/>
            <person name="Glavina del Rio T."/>
            <person name="Dalin E."/>
            <person name="Tice H."/>
            <person name="Bruce D."/>
            <person name="Goodwin L."/>
            <person name="Pitluck S."/>
            <person name="Peters L."/>
            <person name="Ovchinnikova G."/>
            <person name="Zeytun A."/>
            <person name="Lu M."/>
            <person name="Kyrpides N."/>
            <person name="Mavromatis K."/>
            <person name="Ivanova N."/>
            <person name="Brettin T."/>
            <person name="Detter J.C."/>
            <person name="Han C."/>
            <person name="Larimer F."/>
            <person name="Land M."/>
            <person name="Hauser L."/>
            <person name="Markowitz V."/>
            <person name="Cheng J.-F."/>
            <person name="Hugenholtz P."/>
            <person name="Woyke T."/>
            <person name="Wu D."/>
            <person name="Spring S."/>
            <person name="Schroeder M."/>
            <person name="Brambilla E."/>
            <person name="Klenk H.-P."/>
            <person name="Eisen J.A."/>
        </authorList>
    </citation>
    <scope>NUCLEOTIDE SEQUENCE [LARGE SCALE GENOMIC DNA]</scope>
    <source>
        <strain evidence="15">ATCC 49306 / DSM 6799 / DCB-1</strain>
    </source>
</reference>
<keyword evidence="4 12" id="KW-0479">Metal-binding</keyword>
<evidence type="ECO:0000256" key="9">
    <source>
        <dbReference type="ARBA" id="ARBA00023152"/>
    </source>
</evidence>
<evidence type="ECO:0000313" key="15">
    <source>
        <dbReference type="Proteomes" id="UP000006055"/>
    </source>
</evidence>
<feature type="binding site" evidence="12">
    <location>
        <position position="168"/>
    </location>
    <ligand>
        <name>Mg(2+)</name>
        <dbReference type="ChEBI" id="CHEBI:18420"/>
        <note>catalytic</note>
    </ligand>
</feature>
<keyword evidence="9 12" id="KW-0324">Glycolysis</keyword>
<dbReference type="GO" id="GO:0003872">
    <property type="term" value="F:6-phosphofructokinase activity"/>
    <property type="evidence" value="ECO:0007669"/>
    <property type="project" value="UniProtKB-UniRule"/>
</dbReference>
<feature type="domain" description="Phosphofructokinase" evidence="13">
    <location>
        <begin position="68"/>
        <end position="373"/>
    </location>
</feature>
<dbReference type="Pfam" id="PF00365">
    <property type="entry name" value="PFK"/>
    <property type="match status" value="1"/>
</dbReference>
<keyword evidence="7 12" id="KW-0067">ATP-binding</keyword>
<keyword evidence="8 12" id="KW-0460">Magnesium</keyword>
<comment type="subunit">
    <text evidence="12">Homodimer.</text>
</comment>
<evidence type="ECO:0000313" key="14">
    <source>
        <dbReference type="EMBL" id="AFM23923.1"/>
    </source>
</evidence>
<dbReference type="PIRSF" id="PIRSF000534">
    <property type="entry name" value="PPi_PFK_TP0108"/>
    <property type="match status" value="1"/>
</dbReference>
<organism evidence="14 15">
    <name type="scientific">Desulfomonile tiedjei (strain ATCC 49306 / DSM 6799 / DCB-1)</name>
    <dbReference type="NCBI Taxonomy" id="706587"/>
    <lineage>
        <taxon>Bacteria</taxon>
        <taxon>Pseudomonadati</taxon>
        <taxon>Thermodesulfobacteriota</taxon>
        <taxon>Desulfomonilia</taxon>
        <taxon>Desulfomonilales</taxon>
        <taxon>Desulfomonilaceae</taxon>
        <taxon>Desulfomonile</taxon>
    </lineage>
</organism>
<dbReference type="HAMAP" id="MF_01981">
    <property type="entry name" value="Phosphofructokinase_II_X"/>
    <property type="match status" value="1"/>
</dbReference>
<dbReference type="eggNOG" id="COG0205">
    <property type="taxonomic scope" value="Bacteria"/>
</dbReference>
<dbReference type="Gene3D" id="3.40.50.450">
    <property type="match status" value="1"/>
</dbReference>
<dbReference type="GO" id="GO:0005737">
    <property type="term" value="C:cytoplasm"/>
    <property type="evidence" value="ECO:0007669"/>
    <property type="project" value="UniProtKB-SubCell"/>
</dbReference>